<dbReference type="InterPro" id="IPR002078">
    <property type="entry name" value="Sigma_54_int"/>
</dbReference>
<dbReference type="SUPFAM" id="SSF52172">
    <property type="entry name" value="CheY-like"/>
    <property type="match status" value="1"/>
</dbReference>
<evidence type="ECO:0000259" key="12">
    <source>
        <dbReference type="PROSITE" id="PS50045"/>
    </source>
</evidence>
<keyword evidence="5" id="KW-0067">ATP-binding</keyword>
<protein>
    <submittedName>
        <fullName evidence="14">Acetoacetate metabolism regulatory protein AtoC</fullName>
    </submittedName>
</protein>
<keyword evidence="9" id="KW-0010">Activator</keyword>
<feature type="domain" description="Response regulatory" evidence="13">
    <location>
        <begin position="4"/>
        <end position="118"/>
    </location>
</feature>
<dbReference type="SMART" id="SM00382">
    <property type="entry name" value="AAA"/>
    <property type="match status" value="1"/>
</dbReference>
<gene>
    <name evidence="14" type="ORF">DSCW_48560</name>
</gene>
<dbReference type="PANTHER" id="PTHR32071">
    <property type="entry name" value="TRANSCRIPTIONAL REGULATORY PROTEIN"/>
    <property type="match status" value="1"/>
</dbReference>
<dbReference type="InterPro" id="IPR025662">
    <property type="entry name" value="Sigma_54_int_dom_ATP-bd_1"/>
</dbReference>
<dbReference type="KEGG" id="dwd:DSCW_48560"/>
<dbReference type="Gene3D" id="1.10.8.60">
    <property type="match status" value="1"/>
</dbReference>
<dbReference type="PROSITE" id="PS50045">
    <property type="entry name" value="SIGMA54_INTERACT_4"/>
    <property type="match status" value="1"/>
</dbReference>
<keyword evidence="8" id="KW-0238">DNA-binding</keyword>
<dbReference type="GO" id="GO:0005737">
    <property type="term" value="C:cytoplasm"/>
    <property type="evidence" value="ECO:0007669"/>
    <property type="project" value="UniProtKB-SubCell"/>
</dbReference>
<dbReference type="PANTHER" id="PTHR32071:SF117">
    <property type="entry name" value="PTS-DEPENDENT DIHYDROXYACETONE KINASE OPERON REGULATORY PROTEIN-RELATED"/>
    <property type="match status" value="1"/>
</dbReference>
<dbReference type="FunFam" id="1.10.8.60:FF:000014">
    <property type="entry name" value="DNA-binding transcriptional regulator NtrC"/>
    <property type="match status" value="1"/>
</dbReference>
<evidence type="ECO:0000256" key="3">
    <source>
        <dbReference type="ARBA" id="ARBA00022553"/>
    </source>
</evidence>
<dbReference type="GO" id="GO:0000160">
    <property type="term" value="P:phosphorelay signal transduction system"/>
    <property type="evidence" value="ECO:0007669"/>
    <property type="project" value="UniProtKB-KW"/>
</dbReference>
<dbReference type="Gene3D" id="3.40.50.300">
    <property type="entry name" value="P-loop containing nucleotide triphosphate hydrolases"/>
    <property type="match status" value="1"/>
</dbReference>
<keyword evidence="10" id="KW-0804">Transcription</keyword>
<dbReference type="Pfam" id="PF00158">
    <property type="entry name" value="Sigma54_activat"/>
    <property type="match status" value="1"/>
</dbReference>
<keyword evidence="6" id="KW-0902">Two-component regulatory system</keyword>
<dbReference type="InterPro" id="IPR025944">
    <property type="entry name" value="Sigma_54_int_dom_CS"/>
</dbReference>
<keyword evidence="2" id="KW-0963">Cytoplasm</keyword>
<dbReference type="Gene3D" id="1.10.10.60">
    <property type="entry name" value="Homeodomain-like"/>
    <property type="match status" value="1"/>
</dbReference>
<dbReference type="EMBL" id="AP021875">
    <property type="protein sequence ID" value="BBO77439.1"/>
    <property type="molecule type" value="Genomic_DNA"/>
</dbReference>
<dbReference type="PROSITE" id="PS00688">
    <property type="entry name" value="SIGMA54_INTERACT_3"/>
    <property type="match status" value="1"/>
</dbReference>
<dbReference type="Gene3D" id="3.40.50.2300">
    <property type="match status" value="1"/>
</dbReference>
<dbReference type="FunFam" id="3.40.50.2300:FF:000018">
    <property type="entry name" value="DNA-binding transcriptional regulator NtrC"/>
    <property type="match status" value="1"/>
</dbReference>
<dbReference type="GO" id="GO:0043565">
    <property type="term" value="F:sequence-specific DNA binding"/>
    <property type="evidence" value="ECO:0007669"/>
    <property type="project" value="InterPro"/>
</dbReference>
<dbReference type="RefSeq" id="WP_155306184.1">
    <property type="nucleotide sequence ID" value="NZ_AP021875.1"/>
</dbReference>
<evidence type="ECO:0000256" key="10">
    <source>
        <dbReference type="ARBA" id="ARBA00023163"/>
    </source>
</evidence>
<evidence type="ECO:0000313" key="14">
    <source>
        <dbReference type="EMBL" id="BBO77439.1"/>
    </source>
</evidence>
<keyword evidence="3 11" id="KW-0597">Phosphoprotein</keyword>
<evidence type="ECO:0000259" key="13">
    <source>
        <dbReference type="PROSITE" id="PS50110"/>
    </source>
</evidence>
<dbReference type="Proteomes" id="UP000427769">
    <property type="component" value="Chromosome"/>
</dbReference>
<evidence type="ECO:0000256" key="2">
    <source>
        <dbReference type="ARBA" id="ARBA00022490"/>
    </source>
</evidence>
<dbReference type="InterPro" id="IPR027417">
    <property type="entry name" value="P-loop_NTPase"/>
</dbReference>
<dbReference type="InterPro" id="IPR058031">
    <property type="entry name" value="AAA_lid_NorR"/>
</dbReference>
<evidence type="ECO:0000256" key="4">
    <source>
        <dbReference type="ARBA" id="ARBA00022741"/>
    </source>
</evidence>
<dbReference type="InterPro" id="IPR011006">
    <property type="entry name" value="CheY-like_superfamily"/>
</dbReference>
<keyword evidence="7" id="KW-0805">Transcription regulation</keyword>
<evidence type="ECO:0000313" key="15">
    <source>
        <dbReference type="Proteomes" id="UP000427769"/>
    </source>
</evidence>
<comment type="subcellular location">
    <subcellularLocation>
        <location evidence="1">Cytoplasm</location>
    </subcellularLocation>
</comment>
<dbReference type="CDD" id="cd00009">
    <property type="entry name" value="AAA"/>
    <property type="match status" value="1"/>
</dbReference>
<organism evidence="14 15">
    <name type="scientific">Desulfosarcina widdelii</name>
    <dbReference type="NCBI Taxonomy" id="947919"/>
    <lineage>
        <taxon>Bacteria</taxon>
        <taxon>Pseudomonadati</taxon>
        <taxon>Thermodesulfobacteriota</taxon>
        <taxon>Desulfobacteria</taxon>
        <taxon>Desulfobacterales</taxon>
        <taxon>Desulfosarcinaceae</taxon>
        <taxon>Desulfosarcina</taxon>
    </lineage>
</organism>
<keyword evidence="15" id="KW-1185">Reference proteome</keyword>
<name>A0A5K7ZB87_9BACT</name>
<dbReference type="FunFam" id="3.40.50.300:FF:000006">
    <property type="entry name" value="DNA-binding transcriptional regulator NtrC"/>
    <property type="match status" value="1"/>
</dbReference>
<evidence type="ECO:0000256" key="8">
    <source>
        <dbReference type="ARBA" id="ARBA00023125"/>
    </source>
</evidence>
<evidence type="ECO:0000256" key="6">
    <source>
        <dbReference type="ARBA" id="ARBA00023012"/>
    </source>
</evidence>
<dbReference type="PROSITE" id="PS00676">
    <property type="entry name" value="SIGMA54_INTERACT_2"/>
    <property type="match status" value="1"/>
</dbReference>
<dbReference type="Pfam" id="PF02954">
    <property type="entry name" value="HTH_8"/>
    <property type="match status" value="1"/>
</dbReference>
<dbReference type="SUPFAM" id="SSF46689">
    <property type="entry name" value="Homeodomain-like"/>
    <property type="match status" value="1"/>
</dbReference>
<sequence length="451" mass="50420">MKPNILIVDDETPHRAMLDTVLSAEGYNVIQAEDGDEAIELVGNQFFNLILMDVRMKRIDGIKALQQILKISPQLPIIIMTAYGSVDSAVKAMKSGAIDYITKPIDIDILKISIDKALTSQQITEENALLKERLGEKFDIAGIIGRSKPMKRLLESISMVAPSDANVLILGESGTGKELIANAIHQNSYRKDKPFIKINCAALPDTLLESELFGHEKGAFTGAIGKKMGRFKLADKGSIFLDEIAEMAPPTQAKILRVIQEQEFEPVGGTSSIKVDTRIIAATNRVLKKEVEEGNFREDLFYRLNVVELKVPPLRERSDDILPLSNYFLAKYTKKNKRQISGFTPMAMDLLMRHDWPGNVRELENIIERSVIMTRSNTIKSTDLPATLRGEDLDKVTEPVDLTPGRSLKDVEKEMILRTLEEHNGNRTHAAKTLGISRRTLQLKLKDYGIT</sequence>
<evidence type="ECO:0000256" key="5">
    <source>
        <dbReference type="ARBA" id="ARBA00022840"/>
    </source>
</evidence>
<reference evidence="14 15" key="1">
    <citation type="submission" date="2019-11" db="EMBL/GenBank/DDBJ databases">
        <title>Comparative genomics of hydrocarbon-degrading Desulfosarcina strains.</title>
        <authorList>
            <person name="Watanabe M."/>
            <person name="Kojima H."/>
            <person name="Fukui M."/>
        </authorList>
    </citation>
    <scope>NUCLEOTIDE SEQUENCE [LARGE SCALE GENOMIC DNA]</scope>
    <source>
        <strain evidence="14 15">PP31</strain>
    </source>
</reference>
<evidence type="ECO:0000256" key="11">
    <source>
        <dbReference type="PROSITE-ProRule" id="PRU00169"/>
    </source>
</evidence>
<dbReference type="InterPro" id="IPR025943">
    <property type="entry name" value="Sigma_54_int_dom_ATP-bd_2"/>
</dbReference>
<evidence type="ECO:0000256" key="9">
    <source>
        <dbReference type="ARBA" id="ARBA00023159"/>
    </source>
</evidence>
<dbReference type="AlphaFoldDB" id="A0A5K7ZB87"/>
<evidence type="ECO:0000256" key="7">
    <source>
        <dbReference type="ARBA" id="ARBA00023015"/>
    </source>
</evidence>
<dbReference type="InterPro" id="IPR009057">
    <property type="entry name" value="Homeodomain-like_sf"/>
</dbReference>
<dbReference type="SUPFAM" id="SSF52540">
    <property type="entry name" value="P-loop containing nucleoside triphosphate hydrolases"/>
    <property type="match status" value="1"/>
</dbReference>
<accession>A0A5K7ZB87</accession>
<dbReference type="GO" id="GO:0005524">
    <property type="term" value="F:ATP binding"/>
    <property type="evidence" value="ECO:0007669"/>
    <property type="project" value="UniProtKB-KW"/>
</dbReference>
<dbReference type="GO" id="GO:0006355">
    <property type="term" value="P:regulation of DNA-templated transcription"/>
    <property type="evidence" value="ECO:0007669"/>
    <property type="project" value="InterPro"/>
</dbReference>
<keyword evidence="4" id="KW-0547">Nucleotide-binding</keyword>
<dbReference type="SMART" id="SM00448">
    <property type="entry name" value="REC"/>
    <property type="match status" value="1"/>
</dbReference>
<dbReference type="Pfam" id="PF25601">
    <property type="entry name" value="AAA_lid_14"/>
    <property type="match status" value="1"/>
</dbReference>
<evidence type="ECO:0000256" key="1">
    <source>
        <dbReference type="ARBA" id="ARBA00004496"/>
    </source>
</evidence>
<dbReference type="OrthoDB" id="9763792at2"/>
<dbReference type="PRINTS" id="PR01590">
    <property type="entry name" value="HTHFIS"/>
</dbReference>
<feature type="domain" description="Sigma-54 factor interaction" evidence="12">
    <location>
        <begin position="143"/>
        <end position="372"/>
    </location>
</feature>
<dbReference type="InterPro" id="IPR001789">
    <property type="entry name" value="Sig_transdc_resp-reg_receiver"/>
</dbReference>
<dbReference type="PROSITE" id="PS50110">
    <property type="entry name" value="RESPONSE_REGULATORY"/>
    <property type="match status" value="1"/>
</dbReference>
<dbReference type="Pfam" id="PF00072">
    <property type="entry name" value="Response_reg"/>
    <property type="match status" value="1"/>
</dbReference>
<dbReference type="InterPro" id="IPR003593">
    <property type="entry name" value="AAA+_ATPase"/>
</dbReference>
<proteinExistence type="predicted"/>
<feature type="modified residue" description="4-aspartylphosphate" evidence="11">
    <location>
        <position position="53"/>
    </location>
</feature>
<dbReference type="InterPro" id="IPR002197">
    <property type="entry name" value="HTH_Fis"/>
</dbReference>
<dbReference type="PROSITE" id="PS00675">
    <property type="entry name" value="SIGMA54_INTERACT_1"/>
    <property type="match status" value="1"/>
</dbReference>